<reference evidence="2 3" key="1">
    <citation type="journal article" date="2019" name="J. Gen. Appl. Microbiol.">
        <title>Aerobic degradation of cis-dichloroethene by the marine bacterium Marinobacter salsuginis strain 5N-3.</title>
        <authorList>
            <person name="Inoue Y."/>
            <person name="Fukunaga Y."/>
            <person name="Katsumata H."/>
            <person name="Ohji S."/>
            <person name="Hosoyama A."/>
            <person name="Mori K."/>
            <person name="Ando K."/>
        </authorList>
    </citation>
    <scope>NUCLEOTIDE SEQUENCE [LARGE SCALE GENOMIC DNA]</scope>
    <source>
        <strain evidence="2 3">NBRC 109114</strain>
    </source>
</reference>
<comment type="caution">
    <text evidence="2">The sequence shown here is derived from an EMBL/GenBank/DDBJ whole genome shotgun (WGS) entry which is preliminary data.</text>
</comment>
<name>A0A5M3Q2M7_9GAMM</name>
<dbReference type="EMBL" id="BGZI01000017">
    <property type="protein sequence ID" value="GBO88920.1"/>
    <property type="molecule type" value="Genomic_DNA"/>
</dbReference>
<gene>
    <name evidence="2" type="ORF">MSSD14B_25880</name>
</gene>
<evidence type="ECO:0000313" key="2">
    <source>
        <dbReference type="EMBL" id="GBO88920.1"/>
    </source>
</evidence>
<dbReference type="AlphaFoldDB" id="A0A5M3Q2M7"/>
<feature type="region of interest" description="Disordered" evidence="1">
    <location>
        <begin position="48"/>
        <end position="70"/>
    </location>
</feature>
<evidence type="ECO:0000256" key="1">
    <source>
        <dbReference type="SAM" id="MobiDB-lite"/>
    </source>
</evidence>
<accession>A0A5M3Q2M7</accession>
<protein>
    <submittedName>
        <fullName evidence="2">Uncharacterized protein</fullName>
    </submittedName>
</protein>
<dbReference type="Proteomes" id="UP000387223">
    <property type="component" value="Unassembled WGS sequence"/>
</dbReference>
<proteinExistence type="predicted"/>
<sequence length="70" mass="7977">MPLVKTQPVDNHILLDTTSLSSPAPRAEFTRLSEFNWYSVYIKDDREKDDALDAPRQGMQGEVRTQGRLA</sequence>
<evidence type="ECO:0000313" key="3">
    <source>
        <dbReference type="Proteomes" id="UP000387223"/>
    </source>
</evidence>
<organism evidence="2 3">
    <name type="scientific">Marinobacter salsuginis</name>
    <dbReference type="NCBI Taxonomy" id="418719"/>
    <lineage>
        <taxon>Bacteria</taxon>
        <taxon>Pseudomonadati</taxon>
        <taxon>Pseudomonadota</taxon>
        <taxon>Gammaproteobacteria</taxon>
        <taxon>Pseudomonadales</taxon>
        <taxon>Marinobacteraceae</taxon>
        <taxon>Marinobacter</taxon>
    </lineage>
</organism>